<dbReference type="AlphaFoldDB" id="A0A1H0ZFD1"/>
<dbReference type="RefSeq" id="WP_175476717.1">
    <property type="nucleotide sequence ID" value="NZ_FNKD01000001.1"/>
</dbReference>
<dbReference type="InterPro" id="IPR011990">
    <property type="entry name" value="TPR-like_helical_dom_sf"/>
</dbReference>
<name>A0A1H0ZFD1_9BACI</name>
<gene>
    <name evidence="1" type="ORF">SAMN05216231_1199</name>
</gene>
<dbReference type="EMBL" id="FNKD01000001">
    <property type="protein sequence ID" value="SDQ26127.1"/>
    <property type="molecule type" value="Genomic_DNA"/>
</dbReference>
<evidence type="ECO:0000313" key="1">
    <source>
        <dbReference type="EMBL" id="SDQ26127.1"/>
    </source>
</evidence>
<reference evidence="1 2" key="1">
    <citation type="submission" date="2016-10" db="EMBL/GenBank/DDBJ databases">
        <authorList>
            <person name="de Groot N.N."/>
        </authorList>
    </citation>
    <scope>NUCLEOTIDE SEQUENCE [LARGE SCALE GENOMIC DNA]</scope>
    <source>
        <strain evidence="1 2">CGMCC 1.10449</strain>
    </source>
</reference>
<sequence>MHHIENKSDGRQHNVIPFIPDGEFYFTKGVEAFQKRKFDSSIKWLVKAVEMTPKDNLYKCQLSIIYTEVGSYHEANQLLTKVLQSSDGQYTDCYYLLANNYAHLGLLNDAKKYAKSYLDKEPDGDFCDEAEQLLELIDFDEDENNDWDLEEEDELLIYQETIFYHMDNMEWDKAIPLLEEMMTLFPEHKLTKHDYTHALFFSGYKDDAVEMELDILNDQPDSLHSHVNLAVFFYELGRIQEYERHIKGLLNVYPMHEQQKLRIAVTLARTGVYHEAYARFCKLSKSIVKNHLSYYKWYSVTAYKLGEPSKSLSLWEEGCKKHPNLSQEEGPWNV</sequence>
<evidence type="ECO:0000313" key="2">
    <source>
        <dbReference type="Proteomes" id="UP000199444"/>
    </source>
</evidence>
<organism evidence="1 2">
    <name type="scientific">Virgibacillus salinus</name>
    <dbReference type="NCBI Taxonomy" id="553311"/>
    <lineage>
        <taxon>Bacteria</taxon>
        <taxon>Bacillati</taxon>
        <taxon>Bacillota</taxon>
        <taxon>Bacilli</taxon>
        <taxon>Bacillales</taxon>
        <taxon>Bacillaceae</taxon>
        <taxon>Virgibacillus</taxon>
    </lineage>
</organism>
<dbReference type="InterPro" id="IPR019734">
    <property type="entry name" value="TPR_rpt"/>
</dbReference>
<dbReference type="Proteomes" id="UP000199444">
    <property type="component" value="Unassembled WGS sequence"/>
</dbReference>
<dbReference type="STRING" id="553311.SAMN05216231_1199"/>
<proteinExistence type="predicted"/>
<protein>
    <submittedName>
        <fullName evidence="1">Tetratricopeptide repeat-containing protein</fullName>
    </submittedName>
</protein>
<dbReference type="Gene3D" id="1.25.40.10">
    <property type="entry name" value="Tetratricopeptide repeat domain"/>
    <property type="match status" value="2"/>
</dbReference>
<keyword evidence="2" id="KW-1185">Reference proteome</keyword>
<dbReference type="SUPFAM" id="SSF48452">
    <property type="entry name" value="TPR-like"/>
    <property type="match status" value="2"/>
</dbReference>
<accession>A0A1H0ZFD1</accession>
<dbReference type="Pfam" id="PF13181">
    <property type="entry name" value="TPR_8"/>
    <property type="match status" value="1"/>
</dbReference>